<dbReference type="STRING" id="391587.KAOT1_03887"/>
<dbReference type="Gene3D" id="1.10.1750.10">
    <property type="match status" value="1"/>
</dbReference>
<gene>
    <name evidence="1" type="ORF">KAOT1_03887</name>
</gene>
<protein>
    <recommendedName>
        <fullName evidence="3">Chromosomal replication initiator DnaA C-terminal domain-containing protein</fullName>
    </recommendedName>
</protein>
<sequence length="150" mass="17720">MKPEEFNYRDLQDHIEVMIGKFGLQNSVKFLGSIIDHTDIASSEDERVKQLIKLTISKSIEVFNLKKATFYKSNLSEYKDARMACYYIINKYTQISLGKIAEVFNVKRRSVEYFEQKCKEMLSIPSFYPTYLQRHRAIEDHIIKYISTLN</sequence>
<evidence type="ECO:0000313" key="1">
    <source>
        <dbReference type="EMBL" id="EDP96520.1"/>
    </source>
</evidence>
<dbReference type="InterPro" id="IPR010921">
    <property type="entry name" value="Trp_repressor/repl_initiator"/>
</dbReference>
<dbReference type="OrthoDB" id="1162197at2"/>
<organism evidence="1 2">
    <name type="scientific">Kordia algicida OT-1</name>
    <dbReference type="NCBI Taxonomy" id="391587"/>
    <lineage>
        <taxon>Bacteria</taxon>
        <taxon>Pseudomonadati</taxon>
        <taxon>Bacteroidota</taxon>
        <taxon>Flavobacteriia</taxon>
        <taxon>Flavobacteriales</taxon>
        <taxon>Flavobacteriaceae</taxon>
        <taxon>Kordia</taxon>
    </lineage>
</organism>
<comment type="caution">
    <text evidence="1">The sequence shown here is derived from an EMBL/GenBank/DDBJ whole genome shotgun (WGS) entry which is preliminary data.</text>
</comment>
<keyword evidence="2" id="KW-1185">Reference proteome</keyword>
<reference evidence="1 2" key="1">
    <citation type="journal article" date="2011" name="J. Bacteriol.">
        <title>Genome sequence of the algicidal bacterium Kordia algicida OT-1.</title>
        <authorList>
            <person name="Lee H.S."/>
            <person name="Kang S.G."/>
            <person name="Kwon K.K."/>
            <person name="Lee J.H."/>
            <person name="Kim S.J."/>
        </authorList>
    </citation>
    <scope>NUCLEOTIDE SEQUENCE [LARGE SCALE GENOMIC DNA]</scope>
    <source>
        <strain evidence="1 2">OT-1</strain>
    </source>
</reference>
<name>A9DW75_9FLAO</name>
<dbReference type="Proteomes" id="UP000002945">
    <property type="component" value="Unassembled WGS sequence"/>
</dbReference>
<evidence type="ECO:0008006" key="3">
    <source>
        <dbReference type="Google" id="ProtNLM"/>
    </source>
</evidence>
<evidence type="ECO:0000313" key="2">
    <source>
        <dbReference type="Proteomes" id="UP000002945"/>
    </source>
</evidence>
<accession>A9DW75</accession>
<dbReference type="EMBL" id="ABIB01000004">
    <property type="protein sequence ID" value="EDP96520.1"/>
    <property type="molecule type" value="Genomic_DNA"/>
</dbReference>
<dbReference type="HOGENOM" id="CLU_1738143_0_0_10"/>
<dbReference type="GO" id="GO:0043565">
    <property type="term" value="F:sequence-specific DNA binding"/>
    <property type="evidence" value="ECO:0007669"/>
    <property type="project" value="InterPro"/>
</dbReference>
<proteinExistence type="predicted"/>
<dbReference type="AlphaFoldDB" id="A9DW75"/>
<dbReference type="eggNOG" id="ENOG5032XEE">
    <property type="taxonomic scope" value="Bacteria"/>
</dbReference>
<dbReference type="SUPFAM" id="SSF48295">
    <property type="entry name" value="TrpR-like"/>
    <property type="match status" value="1"/>
</dbReference>